<dbReference type="InterPro" id="IPR015813">
    <property type="entry name" value="Pyrv/PenolPyrv_kinase-like_dom"/>
</dbReference>
<organism evidence="1 2">
    <name type="scientific">Malus domestica</name>
    <name type="common">Apple</name>
    <name type="synonym">Pyrus malus</name>
    <dbReference type="NCBI Taxonomy" id="3750"/>
    <lineage>
        <taxon>Eukaryota</taxon>
        <taxon>Viridiplantae</taxon>
        <taxon>Streptophyta</taxon>
        <taxon>Embryophyta</taxon>
        <taxon>Tracheophyta</taxon>
        <taxon>Spermatophyta</taxon>
        <taxon>Magnoliopsida</taxon>
        <taxon>eudicotyledons</taxon>
        <taxon>Gunneridae</taxon>
        <taxon>Pentapetalae</taxon>
        <taxon>rosids</taxon>
        <taxon>fabids</taxon>
        <taxon>Rosales</taxon>
        <taxon>Rosaceae</taxon>
        <taxon>Amygdaloideae</taxon>
        <taxon>Maleae</taxon>
        <taxon>Malus</taxon>
    </lineage>
</organism>
<dbReference type="SUPFAM" id="SSF51621">
    <property type="entry name" value="Phosphoenolpyruvate/pyruvate domain"/>
    <property type="match status" value="1"/>
</dbReference>
<protein>
    <submittedName>
        <fullName evidence="1">Uncharacterized protein</fullName>
    </submittedName>
</protein>
<sequence>MFSMSYKRLAKDSAIQPYQRKTRLISWIGEFRIGLTSLCSLLYTKVWMLLRSEKCWGTHKLMTVKANRLGKPVVMVTQMIESMFNSPCPCALKPQMLPTLFLMELTP</sequence>
<evidence type="ECO:0000313" key="2">
    <source>
        <dbReference type="Proteomes" id="UP000290289"/>
    </source>
</evidence>
<keyword evidence="2" id="KW-1185">Reference proteome</keyword>
<dbReference type="AlphaFoldDB" id="A0A498IYK9"/>
<evidence type="ECO:0000313" key="1">
    <source>
        <dbReference type="EMBL" id="RXH87234.1"/>
    </source>
</evidence>
<gene>
    <name evidence="1" type="ORF">DVH24_028734</name>
</gene>
<accession>A0A498IYK9</accession>
<dbReference type="GO" id="GO:0003824">
    <property type="term" value="F:catalytic activity"/>
    <property type="evidence" value="ECO:0007669"/>
    <property type="project" value="InterPro"/>
</dbReference>
<dbReference type="Proteomes" id="UP000290289">
    <property type="component" value="Chromosome 10"/>
</dbReference>
<reference evidence="1 2" key="1">
    <citation type="submission" date="2018-10" db="EMBL/GenBank/DDBJ databases">
        <title>A high-quality apple genome assembly.</title>
        <authorList>
            <person name="Hu J."/>
        </authorList>
    </citation>
    <scope>NUCLEOTIDE SEQUENCE [LARGE SCALE GENOMIC DNA]</scope>
    <source>
        <strain evidence="2">cv. HFTH1</strain>
        <tissue evidence="1">Young leaf</tissue>
    </source>
</reference>
<name>A0A498IYK9_MALDO</name>
<proteinExistence type="predicted"/>
<comment type="caution">
    <text evidence="1">The sequence shown here is derived from an EMBL/GenBank/DDBJ whole genome shotgun (WGS) entry which is preliminary data.</text>
</comment>
<dbReference type="EMBL" id="RDQH01000336">
    <property type="protein sequence ID" value="RXH87234.1"/>
    <property type="molecule type" value="Genomic_DNA"/>
</dbReference>
<dbReference type="InterPro" id="IPR040442">
    <property type="entry name" value="Pyrv_kinase-like_dom_sf"/>
</dbReference>
<dbReference type="Gene3D" id="3.20.20.60">
    <property type="entry name" value="Phosphoenolpyruvate-binding domains"/>
    <property type="match status" value="1"/>
</dbReference>